<comment type="catalytic activity">
    <reaction evidence="26">
        <text>3-oxodecanoyl-[ACP] + NADPH + H(+) = (3R)-hydroxydecanoyl-[ACP] + NADP(+)</text>
        <dbReference type="Rhea" id="RHEA:41856"/>
        <dbReference type="Rhea" id="RHEA-COMP:9637"/>
        <dbReference type="Rhea" id="RHEA-COMP:9638"/>
        <dbReference type="ChEBI" id="CHEBI:15378"/>
        <dbReference type="ChEBI" id="CHEBI:57783"/>
        <dbReference type="ChEBI" id="CHEBI:58349"/>
        <dbReference type="ChEBI" id="CHEBI:78464"/>
        <dbReference type="ChEBI" id="CHEBI:78466"/>
    </reaction>
    <physiologicalReaction direction="left-to-right" evidence="26">
        <dbReference type="Rhea" id="RHEA:41857"/>
    </physiologicalReaction>
</comment>
<evidence type="ECO:0000256" key="18">
    <source>
        <dbReference type="ARBA" id="ARBA00023398"/>
    </source>
</evidence>
<feature type="region of interest" description="Disordered" evidence="54">
    <location>
        <begin position="501"/>
        <end position="541"/>
    </location>
</feature>
<keyword evidence="5" id="KW-0597">Phosphoprotein</keyword>
<keyword evidence="9" id="KW-0045">Antibiotic biosynthesis</keyword>
<comment type="catalytic activity">
    <reaction evidence="14">
        <text>(3R)-hydroxydodecanoyl-[ACP] = (2E)-dodecenoyl-[ACP] + H2O</text>
        <dbReference type="Rhea" id="RHEA:41876"/>
        <dbReference type="Rhea" id="RHEA-COMP:9642"/>
        <dbReference type="Rhea" id="RHEA-COMP:9643"/>
        <dbReference type="ChEBI" id="CHEBI:15377"/>
        <dbReference type="ChEBI" id="CHEBI:78470"/>
        <dbReference type="ChEBI" id="CHEBI:78472"/>
    </reaction>
    <physiologicalReaction direction="left-to-right" evidence="14">
        <dbReference type="Rhea" id="RHEA:41877"/>
    </physiologicalReaction>
</comment>
<dbReference type="InterPro" id="IPR050091">
    <property type="entry name" value="PKS_NRPS_Biosynth_Enz"/>
</dbReference>
<dbReference type="InterPro" id="IPR016035">
    <property type="entry name" value="Acyl_Trfase/lysoPLipase"/>
</dbReference>
<comment type="catalytic activity">
    <reaction evidence="29">
        <text>dodecanoyl-[ACP] + malonyl-[ACP] + H(+) = 3-oxotetradecanoyl-[ACP] + holo-[ACP] + CO2</text>
        <dbReference type="Rhea" id="RHEA:41884"/>
        <dbReference type="Rhea" id="RHEA-COMP:9623"/>
        <dbReference type="Rhea" id="RHEA-COMP:9644"/>
        <dbReference type="Rhea" id="RHEA-COMP:9645"/>
        <dbReference type="Rhea" id="RHEA-COMP:9685"/>
        <dbReference type="ChEBI" id="CHEBI:15378"/>
        <dbReference type="ChEBI" id="CHEBI:16526"/>
        <dbReference type="ChEBI" id="CHEBI:64479"/>
        <dbReference type="ChEBI" id="CHEBI:65264"/>
        <dbReference type="ChEBI" id="CHEBI:78449"/>
        <dbReference type="ChEBI" id="CHEBI:78473"/>
    </reaction>
    <physiologicalReaction direction="left-to-right" evidence="29">
        <dbReference type="Rhea" id="RHEA:41885"/>
    </physiologicalReaction>
</comment>
<comment type="catalytic activity">
    <reaction evidence="21">
        <text>(3R)-hydroxybutanoyl-[ACP] = (2E)-butenoyl-[ACP] + H2O</text>
        <dbReference type="Rhea" id="RHEA:41808"/>
        <dbReference type="Rhea" id="RHEA-COMP:9626"/>
        <dbReference type="Rhea" id="RHEA-COMP:9627"/>
        <dbReference type="ChEBI" id="CHEBI:15377"/>
        <dbReference type="ChEBI" id="CHEBI:78451"/>
        <dbReference type="ChEBI" id="CHEBI:78453"/>
    </reaction>
    <physiologicalReaction direction="left-to-right" evidence="21">
        <dbReference type="Rhea" id="RHEA:41809"/>
    </physiologicalReaction>
</comment>
<evidence type="ECO:0000256" key="42">
    <source>
        <dbReference type="ARBA" id="ARBA00048704"/>
    </source>
</evidence>
<comment type="catalytic activity">
    <reaction evidence="46">
        <text>(2E)-tetradecenoyl-[ACP] + NADPH + H(+) = tetradecanoyl-[ACP] + NADP(+)</text>
        <dbReference type="Rhea" id="RHEA:41896"/>
        <dbReference type="Rhea" id="RHEA-COMP:9647"/>
        <dbReference type="Rhea" id="RHEA-COMP:9648"/>
        <dbReference type="ChEBI" id="CHEBI:15378"/>
        <dbReference type="ChEBI" id="CHEBI:57783"/>
        <dbReference type="ChEBI" id="CHEBI:58349"/>
        <dbReference type="ChEBI" id="CHEBI:78475"/>
        <dbReference type="ChEBI" id="CHEBI:78477"/>
    </reaction>
    <physiologicalReaction direction="left-to-right" evidence="46">
        <dbReference type="Rhea" id="RHEA:41897"/>
    </physiologicalReaction>
</comment>
<comment type="catalytic activity">
    <reaction evidence="45">
        <text>decanoyl-[ACP] + malonyl-[ACP] + H(+) = 3-oxododecanoyl-[ACP] + holo-[ACP] + CO2</text>
        <dbReference type="Rhea" id="RHEA:41868"/>
        <dbReference type="Rhea" id="RHEA-COMP:9623"/>
        <dbReference type="Rhea" id="RHEA-COMP:9640"/>
        <dbReference type="Rhea" id="RHEA-COMP:9641"/>
        <dbReference type="Rhea" id="RHEA-COMP:9685"/>
        <dbReference type="ChEBI" id="CHEBI:15378"/>
        <dbReference type="ChEBI" id="CHEBI:16526"/>
        <dbReference type="ChEBI" id="CHEBI:64479"/>
        <dbReference type="ChEBI" id="CHEBI:78449"/>
        <dbReference type="ChEBI" id="CHEBI:78468"/>
        <dbReference type="ChEBI" id="CHEBI:78469"/>
    </reaction>
    <physiologicalReaction direction="left-to-right" evidence="45">
        <dbReference type="Rhea" id="RHEA:41869"/>
    </physiologicalReaction>
</comment>
<comment type="catalytic activity">
    <reaction evidence="52">
        <text>octanoyl-[ACP] + malonyl-[ACP] + H(+) = 3-oxodecanoyl-[ACP] + holo-[ACP] + CO2</text>
        <dbReference type="Rhea" id="RHEA:41852"/>
        <dbReference type="Rhea" id="RHEA-COMP:9623"/>
        <dbReference type="Rhea" id="RHEA-COMP:9636"/>
        <dbReference type="Rhea" id="RHEA-COMP:9637"/>
        <dbReference type="Rhea" id="RHEA-COMP:9685"/>
        <dbReference type="ChEBI" id="CHEBI:15378"/>
        <dbReference type="ChEBI" id="CHEBI:16526"/>
        <dbReference type="ChEBI" id="CHEBI:64479"/>
        <dbReference type="ChEBI" id="CHEBI:78449"/>
        <dbReference type="ChEBI" id="CHEBI:78463"/>
        <dbReference type="ChEBI" id="CHEBI:78464"/>
    </reaction>
    <physiologicalReaction direction="left-to-right" evidence="52">
        <dbReference type="Rhea" id="RHEA:41853"/>
    </physiologicalReaction>
</comment>
<evidence type="ECO:0000256" key="53">
    <source>
        <dbReference type="PROSITE-ProRule" id="PRU01363"/>
    </source>
</evidence>
<evidence type="ECO:0000313" key="58">
    <source>
        <dbReference type="EMBL" id="MBB6000814.1"/>
    </source>
</evidence>
<comment type="catalytic activity">
    <reaction evidence="17">
        <text>a (3R)-hydroxyacyl-[ACP] = a (2E)-enoyl-[ACP] + H2O</text>
        <dbReference type="Rhea" id="RHEA:13097"/>
        <dbReference type="Rhea" id="RHEA-COMP:9925"/>
        <dbReference type="Rhea" id="RHEA-COMP:9945"/>
        <dbReference type="ChEBI" id="CHEBI:15377"/>
        <dbReference type="ChEBI" id="CHEBI:78784"/>
        <dbReference type="ChEBI" id="CHEBI:78827"/>
        <dbReference type="EC" id="4.2.1.59"/>
    </reaction>
    <physiologicalReaction direction="left-to-right" evidence="17">
        <dbReference type="Rhea" id="RHEA:13098"/>
    </physiologicalReaction>
</comment>
<comment type="catalytic activity">
    <reaction evidence="37">
        <text>(2E)-octenoyl-[ACP] + NADPH + H(+) = octanoyl-[ACP] + NADP(+)</text>
        <dbReference type="Rhea" id="RHEA:41848"/>
        <dbReference type="Rhea" id="RHEA-COMP:9635"/>
        <dbReference type="Rhea" id="RHEA-COMP:9636"/>
        <dbReference type="ChEBI" id="CHEBI:15378"/>
        <dbReference type="ChEBI" id="CHEBI:57783"/>
        <dbReference type="ChEBI" id="CHEBI:58349"/>
        <dbReference type="ChEBI" id="CHEBI:78462"/>
        <dbReference type="ChEBI" id="CHEBI:78463"/>
    </reaction>
    <physiologicalReaction direction="left-to-right" evidence="37">
        <dbReference type="Rhea" id="RHEA:41849"/>
    </physiologicalReaction>
</comment>
<comment type="catalytic activity">
    <reaction evidence="28">
        <text>(2E)-butenoyl-[ACP] + NADPH + H(+) = butanoyl-[ACP] + NADP(+)</text>
        <dbReference type="Rhea" id="RHEA:41812"/>
        <dbReference type="Rhea" id="RHEA-COMP:9627"/>
        <dbReference type="Rhea" id="RHEA-COMP:9628"/>
        <dbReference type="ChEBI" id="CHEBI:15378"/>
        <dbReference type="ChEBI" id="CHEBI:57783"/>
        <dbReference type="ChEBI" id="CHEBI:58349"/>
        <dbReference type="ChEBI" id="CHEBI:78453"/>
        <dbReference type="ChEBI" id="CHEBI:78454"/>
    </reaction>
    <physiologicalReaction direction="left-to-right" evidence="28">
        <dbReference type="Rhea" id="RHEA:41813"/>
    </physiologicalReaction>
</comment>
<evidence type="ECO:0000256" key="48">
    <source>
        <dbReference type="ARBA" id="ARBA00049414"/>
    </source>
</evidence>
<evidence type="ECO:0000256" key="19">
    <source>
        <dbReference type="ARBA" id="ARBA00023399"/>
    </source>
</evidence>
<evidence type="ECO:0000256" key="34">
    <source>
        <dbReference type="ARBA" id="ARBA00048051"/>
    </source>
</evidence>
<name>A0A841EEN2_9ACTN</name>
<evidence type="ECO:0000256" key="50">
    <source>
        <dbReference type="ARBA" id="ARBA00049449"/>
    </source>
</evidence>
<dbReference type="FunFam" id="3.40.47.10:FF:000019">
    <property type="entry name" value="Polyketide synthase type I"/>
    <property type="match status" value="1"/>
</dbReference>
<comment type="catalytic activity">
    <reaction evidence="43">
        <text>3-oxotetradecanoyl-[ACP] + NADPH + H(+) = (3R)-hydroxytetradecanoyl-[ACP] + NADP(+)</text>
        <dbReference type="Rhea" id="RHEA:41888"/>
        <dbReference type="Rhea" id="RHEA-COMP:9645"/>
        <dbReference type="Rhea" id="RHEA-COMP:9646"/>
        <dbReference type="ChEBI" id="CHEBI:15378"/>
        <dbReference type="ChEBI" id="CHEBI:57783"/>
        <dbReference type="ChEBI" id="CHEBI:58349"/>
        <dbReference type="ChEBI" id="CHEBI:78473"/>
        <dbReference type="ChEBI" id="CHEBI:78474"/>
    </reaction>
    <physiologicalReaction direction="left-to-right" evidence="43">
        <dbReference type="Rhea" id="RHEA:41889"/>
    </physiologicalReaction>
</comment>
<evidence type="ECO:0000256" key="8">
    <source>
        <dbReference type="ARBA" id="ARBA00022898"/>
    </source>
</evidence>
<dbReference type="PANTHER" id="PTHR43775:SF51">
    <property type="entry name" value="INACTIVE PHENOLPHTHIOCEROL SYNTHESIS POLYKETIDE SYNTHASE TYPE I PKS1-RELATED"/>
    <property type="match status" value="1"/>
</dbReference>
<comment type="catalytic activity">
    <reaction evidence="31">
        <text>(2E)-hexenoyl-[ACP] + NADPH + H(+) = hexanoyl-[ACP] + NADP(+)</text>
        <dbReference type="Rhea" id="RHEA:41832"/>
        <dbReference type="Rhea" id="RHEA-COMP:9631"/>
        <dbReference type="Rhea" id="RHEA-COMP:9632"/>
        <dbReference type="ChEBI" id="CHEBI:15378"/>
        <dbReference type="ChEBI" id="CHEBI:57783"/>
        <dbReference type="ChEBI" id="CHEBI:58349"/>
        <dbReference type="ChEBI" id="CHEBI:78458"/>
        <dbReference type="ChEBI" id="CHEBI:78459"/>
    </reaction>
    <physiologicalReaction direction="left-to-right" evidence="31">
        <dbReference type="Rhea" id="RHEA:41833"/>
    </physiologicalReaction>
</comment>
<dbReference type="InterPro" id="IPR042104">
    <property type="entry name" value="PKS_dehydratase_sf"/>
</dbReference>
<comment type="catalytic activity">
    <reaction evidence="38">
        <text>a fatty acyl-[ACP] + malonyl-[ACP] + H(+) = a 3-oxoacyl-[ACP] + holo-[ACP] + CO2</text>
        <dbReference type="Rhea" id="RHEA:22836"/>
        <dbReference type="Rhea" id="RHEA-COMP:9623"/>
        <dbReference type="Rhea" id="RHEA-COMP:9685"/>
        <dbReference type="Rhea" id="RHEA-COMP:9916"/>
        <dbReference type="Rhea" id="RHEA-COMP:14125"/>
        <dbReference type="ChEBI" id="CHEBI:15378"/>
        <dbReference type="ChEBI" id="CHEBI:16526"/>
        <dbReference type="ChEBI" id="CHEBI:64479"/>
        <dbReference type="ChEBI" id="CHEBI:78449"/>
        <dbReference type="ChEBI" id="CHEBI:78776"/>
        <dbReference type="ChEBI" id="CHEBI:138651"/>
        <dbReference type="EC" id="2.3.1.41"/>
    </reaction>
    <physiologicalReaction direction="left-to-right" evidence="38">
        <dbReference type="Rhea" id="RHEA:22837"/>
    </physiologicalReaction>
</comment>
<dbReference type="SUPFAM" id="SSF52151">
    <property type="entry name" value="FabD/lysophospholipase-like"/>
    <property type="match status" value="1"/>
</dbReference>
<evidence type="ECO:0000256" key="40">
    <source>
        <dbReference type="ARBA" id="ARBA00048650"/>
    </source>
</evidence>
<evidence type="ECO:0000256" key="16">
    <source>
        <dbReference type="ARBA" id="ARBA00023388"/>
    </source>
</evidence>
<evidence type="ECO:0000256" key="43">
    <source>
        <dbReference type="ARBA" id="ARBA00048935"/>
    </source>
</evidence>
<dbReference type="InterPro" id="IPR057326">
    <property type="entry name" value="KR_dom"/>
</dbReference>
<evidence type="ECO:0000256" key="9">
    <source>
        <dbReference type="ARBA" id="ARBA00023194"/>
    </source>
</evidence>
<dbReference type="InterPro" id="IPR001031">
    <property type="entry name" value="Thioesterase"/>
</dbReference>
<dbReference type="InterPro" id="IPR020807">
    <property type="entry name" value="PKS_DH"/>
</dbReference>
<comment type="catalytic activity">
    <reaction evidence="49">
        <text>3-oxooctanoyl-[ACP] + NADPH + H(+) = (3R)-hydroxyoctanoyl-[ACP] + NADP(+)</text>
        <dbReference type="Rhea" id="RHEA:41840"/>
        <dbReference type="Rhea" id="RHEA-COMP:9633"/>
        <dbReference type="Rhea" id="RHEA-COMP:9634"/>
        <dbReference type="ChEBI" id="CHEBI:15378"/>
        <dbReference type="ChEBI" id="CHEBI:57783"/>
        <dbReference type="ChEBI" id="CHEBI:58349"/>
        <dbReference type="ChEBI" id="CHEBI:78460"/>
        <dbReference type="ChEBI" id="CHEBI:78461"/>
    </reaction>
    <physiologicalReaction direction="left-to-right" evidence="49">
        <dbReference type="Rhea" id="RHEA:41841"/>
    </physiologicalReaction>
</comment>
<feature type="domain" description="Carrier" evidence="55">
    <location>
        <begin position="2135"/>
        <end position="2210"/>
    </location>
</feature>
<dbReference type="InterPro" id="IPR036291">
    <property type="entry name" value="NAD(P)-bd_dom_sf"/>
</dbReference>
<dbReference type="InterPro" id="IPR049552">
    <property type="entry name" value="PKS_DH_N"/>
</dbReference>
<evidence type="ECO:0000256" key="45">
    <source>
        <dbReference type="ARBA" id="ARBA00049109"/>
    </source>
</evidence>
<dbReference type="SUPFAM" id="SSF53474">
    <property type="entry name" value="alpha/beta-Hydrolases"/>
    <property type="match status" value="1"/>
</dbReference>
<evidence type="ECO:0000256" key="26">
    <source>
        <dbReference type="ARBA" id="ARBA00047440"/>
    </source>
</evidence>
<evidence type="ECO:0000256" key="25">
    <source>
        <dbReference type="ARBA" id="ARBA00047400"/>
    </source>
</evidence>
<keyword evidence="7" id="KW-0702">S-nitrosylation</keyword>
<dbReference type="GO" id="GO:0141148">
    <property type="term" value="F:enoyl-[acyl-carrier-protein] reductase (NADPH) activity"/>
    <property type="evidence" value="ECO:0007669"/>
    <property type="project" value="UniProtKB-EC"/>
</dbReference>
<dbReference type="Pfam" id="PF00109">
    <property type="entry name" value="ketoacyl-synt"/>
    <property type="match status" value="1"/>
</dbReference>
<dbReference type="InterPro" id="IPR014031">
    <property type="entry name" value="Ketoacyl_synth_C"/>
</dbReference>
<evidence type="ECO:0000256" key="12">
    <source>
        <dbReference type="ARBA" id="ARBA00023315"/>
    </source>
</evidence>
<feature type="region of interest" description="Disordered" evidence="54">
    <location>
        <begin position="1508"/>
        <end position="1529"/>
    </location>
</feature>
<dbReference type="InterPro" id="IPR020841">
    <property type="entry name" value="PKS_Beta-ketoAc_synthase_dom"/>
</dbReference>
<evidence type="ECO:0000256" key="4">
    <source>
        <dbReference type="ARBA" id="ARBA00022450"/>
    </source>
</evidence>
<dbReference type="InterPro" id="IPR013968">
    <property type="entry name" value="PKS_KR"/>
</dbReference>
<evidence type="ECO:0000256" key="52">
    <source>
        <dbReference type="ARBA" id="ARBA00049533"/>
    </source>
</evidence>
<evidence type="ECO:0000256" key="30">
    <source>
        <dbReference type="ARBA" id="ARBA00047810"/>
    </source>
</evidence>
<dbReference type="Pfam" id="PF13602">
    <property type="entry name" value="ADH_zinc_N_2"/>
    <property type="match status" value="1"/>
</dbReference>
<evidence type="ECO:0000256" key="35">
    <source>
        <dbReference type="ARBA" id="ARBA00048281"/>
    </source>
</evidence>
<feature type="active site" description="Proton acceptor; for dehydratase activity" evidence="53">
    <location>
        <position position="1038"/>
    </location>
</feature>
<comment type="catalytic activity">
    <reaction evidence="34">
        <text>hexadecanoyl-[ACP] + malonyl-[ACP] + H(+) = 3-oxooctadecanoyl-[ACP] + holo-[ACP] + CO2</text>
        <dbReference type="Rhea" id="RHEA:41916"/>
        <dbReference type="Rhea" id="RHEA-COMP:9623"/>
        <dbReference type="Rhea" id="RHEA-COMP:9652"/>
        <dbReference type="Rhea" id="RHEA-COMP:9653"/>
        <dbReference type="Rhea" id="RHEA-COMP:9685"/>
        <dbReference type="ChEBI" id="CHEBI:15378"/>
        <dbReference type="ChEBI" id="CHEBI:16526"/>
        <dbReference type="ChEBI" id="CHEBI:64479"/>
        <dbReference type="ChEBI" id="CHEBI:78449"/>
        <dbReference type="ChEBI" id="CHEBI:78483"/>
        <dbReference type="ChEBI" id="CHEBI:78487"/>
    </reaction>
    <physiologicalReaction direction="left-to-right" evidence="34">
        <dbReference type="Rhea" id="RHEA:41917"/>
    </physiologicalReaction>
</comment>
<comment type="catalytic activity">
    <reaction evidence="16">
        <text>(3R)-hydroxydecanoyl-[ACP] = (2E)-decenoyl-[ACP] + H2O</text>
        <dbReference type="Rhea" id="RHEA:41860"/>
        <dbReference type="Rhea" id="RHEA-COMP:9638"/>
        <dbReference type="Rhea" id="RHEA-COMP:9639"/>
        <dbReference type="ChEBI" id="CHEBI:15377"/>
        <dbReference type="ChEBI" id="CHEBI:78466"/>
        <dbReference type="ChEBI" id="CHEBI:78467"/>
    </reaction>
    <physiologicalReaction direction="left-to-right" evidence="16">
        <dbReference type="Rhea" id="RHEA:41861"/>
    </physiologicalReaction>
</comment>
<comment type="catalytic activity">
    <reaction evidence="47">
        <text>3-oxododecanoyl-[ACP] + NADPH + H(+) = (3R)-hydroxydodecanoyl-[ACP] + NADP(+)</text>
        <dbReference type="Rhea" id="RHEA:41872"/>
        <dbReference type="Rhea" id="RHEA-COMP:9641"/>
        <dbReference type="Rhea" id="RHEA-COMP:9642"/>
        <dbReference type="ChEBI" id="CHEBI:15378"/>
        <dbReference type="ChEBI" id="CHEBI:57783"/>
        <dbReference type="ChEBI" id="CHEBI:58349"/>
        <dbReference type="ChEBI" id="CHEBI:78469"/>
        <dbReference type="ChEBI" id="CHEBI:78470"/>
    </reaction>
    <physiologicalReaction direction="left-to-right" evidence="47">
        <dbReference type="Rhea" id="RHEA:41873"/>
    </physiologicalReaction>
</comment>
<dbReference type="GO" id="GO:0004312">
    <property type="term" value="F:fatty acid synthase activity"/>
    <property type="evidence" value="ECO:0007669"/>
    <property type="project" value="TreeGrafter"/>
</dbReference>
<dbReference type="GO" id="GO:0019171">
    <property type="term" value="F:(3R)-hydroxyacyl-[acyl-carrier-protein] dehydratase activity"/>
    <property type="evidence" value="ECO:0007669"/>
    <property type="project" value="UniProtKB-EC"/>
</dbReference>
<dbReference type="GO" id="GO:0033068">
    <property type="term" value="P:macrolide biosynthetic process"/>
    <property type="evidence" value="ECO:0007669"/>
    <property type="project" value="UniProtKB-ARBA"/>
</dbReference>
<dbReference type="InterPro" id="IPR016039">
    <property type="entry name" value="Thiolase-like"/>
</dbReference>
<feature type="compositionally biased region" description="Low complexity" evidence="54">
    <location>
        <begin position="519"/>
        <end position="541"/>
    </location>
</feature>
<dbReference type="Gene3D" id="3.40.50.720">
    <property type="entry name" value="NAD(P)-binding Rossmann-like Domain"/>
    <property type="match status" value="1"/>
</dbReference>
<keyword evidence="4" id="KW-0596">Phosphopantetheine</keyword>
<evidence type="ECO:0000256" key="28">
    <source>
        <dbReference type="ARBA" id="ARBA00047500"/>
    </source>
</evidence>
<evidence type="ECO:0000256" key="13">
    <source>
        <dbReference type="ARBA" id="ARBA00023332"/>
    </source>
</evidence>
<comment type="catalytic activity">
    <reaction evidence="51">
        <text>(2E)-decenoyl-[ACP] + NADPH + H(+) = decanoyl-[ACP] + NADP(+)</text>
        <dbReference type="Rhea" id="RHEA:41864"/>
        <dbReference type="Rhea" id="RHEA-COMP:9639"/>
        <dbReference type="Rhea" id="RHEA-COMP:9640"/>
        <dbReference type="ChEBI" id="CHEBI:15378"/>
        <dbReference type="ChEBI" id="CHEBI:57783"/>
        <dbReference type="ChEBI" id="CHEBI:58349"/>
        <dbReference type="ChEBI" id="CHEBI:78467"/>
        <dbReference type="ChEBI" id="CHEBI:78468"/>
    </reaction>
    <physiologicalReaction direction="left-to-right" evidence="51">
        <dbReference type="Rhea" id="RHEA:41865"/>
    </physiologicalReaction>
</comment>
<dbReference type="GO" id="GO:0006633">
    <property type="term" value="P:fatty acid biosynthetic process"/>
    <property type="evidence" value="ECO:0007669"/>
    <property type="project" value="InterPro"/>
</dbReference>
<dbReference type="SUPFAM" id="SSF51735">
    <property type="entry name" value="NAD(P)-binding Rossmann-fold domains"/>
    <property type="match status" value="3"/>
</dbReference>
<evidence type="ECO:0000256" key="37">
    <source>
        <dbReference type="ARBA" id="ARBA00048420"/>
    </source>
</evidence>
<evidence type="ECO:0000256" key="22">
    <source>
        <dbReference type="ARBA" id="ARBA00023442"/>
    </source>
</evidence>
<comment type="catalytic activity">
    <reaction evidence="27">
        <text>tetradecanoyl-[ACP] + malonyl-[ACP] + H(+) = 3-oxohexadecanoyl-[ACP] + holo-[ACP] + CO2</text>
        <dbReference type="Rhea" id="RHEA:41900"/>
        <dbReference type="Rhea" id="RHEA-COMP:9623"/>
        <dbReference type="Rhea" id="RHEA-COMP:9648"/>
        <dbReference type="Rhea" id="RHEA-COMP:9649"/>
        <dbReference type="Rhea" id="RHEA-COMP:9685"/>
        <dbReference type="ChEBI" id="CHEBI:15378"/>
        <dbReference type="ChEBI" id="CHEBI:16526"/>
        <dbReference type="ChEBI" id="CHEBI:64479"/>
        <dbReference type="ChEBI" id="CHEBI:78449"/>
        <dbReference type="ChEBI" id="CHEBI:78477"/>
        <dbReference type="ChEBI" id="CHEBI:78478"/>
    </reaction>
    <physiologicalReaction direction="left-to-right" evidence="27">
        <dbReference type="Rhea" id="RHEA:41901"/>
    </physiologicalReaction>
</comment>
<comment type="catalytic activity">
    <reaction evidence="40">
        <text>a 2,3-saturated acyl-[ACP] + NADP(+) = a (2E)-enoyl-[ACP] + NADPH + H(+)</text>
        <dbReference type="Rhea" id="RHEA:22564"/>
        <dbReference type="Rhea" id="RHEA-COMP:9925"/>
        <dbReference type="Rhea" id="RHEA-COMP:9926"/>
        <dbReference type="ChEBI" id="CHEBI:15378"/>
        <dbReference type="ChEBI" id="CHEBI:57783"/>
        <dbReference type="ChEBI" id="CHEBI:58349"/>
        <dbReference type="ChEBI" id="CHEBI:78784"/>
        <dbReference type="ChEBI" id="CHEBI:78785"/>
        <dbReference type="EC" id="1.3.1.39"/>
    </reaction>
    <physiologicalReaction direction="right-to-left" evidence="40">
        <dbReference type="Rhea" id="RHEA:22566"/>
    </physiologicalReaction>
</comment>
<evidence type="ECO:0000256" key="33">
    <source>
        <dbReference type="ARBA" id="ARBA00047961"/>
    </source>
</evidence>
<dbReference type="InterPro" id="IPR055123">
    <property type="entry name" value="SpnB-like_Rossmann"/>
</dbReference>
<dbReference type="CDD" id="cd00833">
    <property type="entry name" value="PKS"/>
    <property type="match status" value="1"/>
</dbReference>
<comment type="catalytic activity">
    <reaction evidence="39">
        <text>3-oxohexanoyl-[ACP] + NADPH + H(+) = (3R)-hydroxyhexanoyl-[ACP] + NADP(+)</text>
        <dbReference type="Rhea" id="RHEA:41824"/>
        <dbReference type="Rhea" id="RHEA-COMP:9629"/>
        <dbReference type="Rhea" id="RHEA-COMP:9630"/>
        <dbReference type="ChEBI" id="CHEBI:15378"/>
        <dbReference type="ChEBI" id="CHEBI:57783"/>
        <dbReference type="ChEBI" id="CHEBI:58349"/>
        <dbReference type="ChEBI" id="CHEBI:78456"/>
        <dbReference type="ChEBI" id="CHEBI:78457"/>
    </reaction>
    <physiologicalReaction direction="left-to-right" evidence="39">
        <dbReference type="Rhea" id="RHEA:41825"/>
    </physiologicalReaction>
</comment>
<dbReference type="PROSITE" id="PS52004">
    <property type="entry name" value="KS3_2"/>
    <property type="match status" value="1"/>
</dbReference>
<feature type="active site" description="Proton donor; for dehydratase activity" evidence="53">
    <location>
        <position position="1211"/>
    </location>
</feature>
<evidence type="ECO:0000256" key="44">
    <source>
        <dbReference type="ARBA" id="ARBA00049019"/>
    </source>
</evidence>
<feature type="region of interest" description="C-terminal hotdog fold" evidence="53">
    <location>
        <begin position="1150"/>
        <end position="1296"/>
    </location>
</feature>
<dbReference type="InterPro" id="IPR049551">
    <property type="entry name" value="PKS_DH_C"/>
</dbReference>
<dbReference type="Pfam" id="PF14765">
    <property type="entry name" value="PS-DH"/>
    <property type="match status" value="1"/>
</dbReference>
<dbReference type="InterPro" id="IPR029058">
    <property type="entry name" value="AB_hydrolase_fold"/>
</dbReference>
<evidence type="ECO:0000256" key="36">
    <source>
        <dbReference type="ARBA" id="ARBA00048289"/>
    </source>
</evidence>
<dbReference type="SMART" id="SM00826">
    <property type="entry name" value="PKS_DH"/>
    <property type="match status" value="1"/>
</dbReference>
<dbReference type="Pfam" id="PF21089">
    <property type="entry name" value="PKS_DH_N"/>
    <property type="match status" value="1"/>
</dbReference>
<feature type="region of interest" description="Disordered" evidence="54">
    <location>
        <begin position="2210"/>
        <end position="2231"/>
    </location>
</feature>
<evidence type="ECO:0000256" key="51">
    <source>
        <dbReference type="ARBA" id="ARBA00049521"/>
    </source>
</evidence>
<evidence type="ECO:0000313" key="59">
    <source>
        <dbReference type="Proteomes" id="UP000578077"/>
    </source>
</evidence>
<dbReference type="Pfam" id="PF00698">
    <property type="entry name" value="Acyl_transf_1"/>
    <property type="match status" value="1"/>
</dbReference>
<dbReference type="InterPro" id="IPR009081">
    <property type="entry name" value="PP-bd_ACP"/>
</dbReference>
<comment type="catalytic activity">
    <reaction evidence="18">
        <text>(3R)-hydroxytetradecanoyl-[ACP] = (2E)-tetradecenoyl-[ACP] + H2O</text>
        <dbReference type="Rhea" id="RHEA:41892"/>
        <dbReference type="Rhea" id="RHEA-COMP:9646"/>
        <dbReference type="Rhea" id="RHEA-COMP:9647"/>
        <dbReference type="ChEBI" id="CHEBI:15377"/>
        <dbReference type="ChEBI" id="CHEBI:78474"/>
        <dbReference type="ChEBI" id="CHEBI:78475"/>
    </reaction>
    <physiologicalReaction direction="left-to-right" evidence="18">
        <dbReference type="Rhea" id="RHEA:41893"/>
    </physiologicalReaction>
</comment>
<evidence type="ECO:0000256" key="1">
    <source>
        <dbReference type="ARBA" id="ARBA00001957"/>
    </source>
</evidence>
<evidence type="ECO:0000256" key="32">
    <source>
        <dbReference type="ARBA" id="ARBA00047953"/>
    </source>
</evidence>
<feature type="region of interest" description="Disordered" evidence="54">
    <location>
        <begin position="2091"/>
        <end position="2118"/>
    </location>
</feature>
<dbReference type="InterPro" id="IPR036736">
    <property type="entry name" value="ACP-like_sf"/>
</dbReference>
<comment type="catalytic activity">
    <reaction evidence="50">
        <text>butanoyl-[ACP] + malonyl-[ACP] + H(+) = 3-oxohexanoyl-[ACP] + holo-[ACP] + CO2</text>
        <dbReference type="Rhea" id="RHEA:41820"/>
        <dbReference type="Rhea" id="RHEA-COMP:9623"/>
        <dbReference type="Rhea" id="RHEA-COMP:9628"/>
        <dbReference type="Rhea" id="RHEA-COMP:9629"/>
        <dbReference type="Rhea" id="RHEA-COMP:9685"/>
        <dbReference type="ChEBI" id="CHEBI:15378"/>
        <dbReference type="ChEBI" id="CHEBI:16526"/>
        <dbReference type="ChEBI" id="CHEBI:64479"/>
        <dbReference type="ChEBI" id="CHEBI:78449"/>
        <dbReference type="ChEBI" id="CHEBI:78454"/>
        <dbReference type="ChEBI" id="CHEBI:78456"/>
    </reaction>
    <physiologicalReaction direction="left-to-right" evidence="50">
        <dbReference type="Rhea" id="RHEA:41821"/>
    </physiologicalReaction>
</comment>
<dbReference type="InterPro" id="IPR013154">
    <property type="entry name" value="ADH-like_N"/>
</dbReference>
<protein>
    <submittedName>
        <fullName evidence="58">Polyketide synthase 12</fullName>
    </submittedName>
</protein>
<dbReference type="FunFam" id="3.40.366.10:FF:000002">
    <property type="entry name" value="Probable polyketide synthase 2"/>
    <property type="match status" value="1"/>
</dbReference>
<keyword evidence="6" id="KW-0808">Transferase</keyword>
<keyword evidence="8" id="KW-0663">Pyridoxal phosphate</keyword>
<comment type="pathway">
    <text evidence="2">Antibiotic biosynthesis.</text>
</comment>
<keyword evidence="59" id="KW-1185">Reference proteome</keyword>
<evidence type="ECO:0000256" key="31">
    <source>
        <dbReference type="ARBA" id="ARBA00047897"/>
    </source>
</evidence>
<comment type="catalytic activity">
    <reaction evidence="33">
        <text>acetyl-[ACP] + malonyl-[ACP] + H(+) = 3-oxobutanoyl-[ACP] + holo-[ACP] + CO2</text>
        <dbReference type="Rhea" id="RHEA:41800"/>
        <dbReference type="Rhea" id="RHEA-COMP:9621"/>
        <dbReference type="Rhea" id="RHEA-COMP:9623"/>
        <dbReference type="Rhea" id="RHEA-COMP:9625"/>
        <dbReference type="Rhea" id="RHEA-COMP:9685"/>
        <dbReference type="ChEBI" id="CHEBI:15378"/>
        <dbReference type="ChEBI" id="CHEBI:16526"/>
        <dbReference type="ChEBI" id="CHEBI:64479"/>
        <dbReference type="ChEBI" id="CHEBI:78446"/>
        <dbReference type="ChEBI" id="CHEBI:78449"/>
        <dbReference type="ChEBI" id="CHEBI:78450"/>
    </reaction>
    <physiologicalReaction direction="left-to-right" evidence="33">
        <dbReference type="Rhea" id="RHEA:41801"/>
    </physiologicalReaction>
</comment>
<dbReference type="Pfam" id="PF00550">
    <property type="entry name" value="PP-binding"/>
    <property type="match status" value="1"/>
</dbReference>
<dbReference type="Gene3D" id="3.10.129.110">
    <property type="entry name" value="Polyketide synthase dehydratase"/>
    <property type="match status" value="1"/>
</dbReference>
<evidence type="ECO:0000256" key="10">
    <source>
        <dbReference type="ARBA" id="ARBA00023239"/>
    </source>
</evidence>
<feature type="domain" description="Ketosynthase family 3 (KS3)" evidence="56">
    <location>
        <begin position="42"/>
        <end position="471"/>
    </location>
</feature>
<dbReference type="Gene3D" id="3.40.50.11460">
    <property type="match status" value="1"/>
</dbReference>
<dbReference type="PROSITE" id="PS00012">
    <property type="entry name" value="PHOSPHOPANTETHEINE"/>
    <property type="match status" value="1"/>
</dbReference>
<comment type="pathway">
    <text evidence="3">Lipid metabolism.</text>
</comment>
<comment type="catalytic activity">
    <reaction evidence="41">
        <text>holo-[ACP] + acetyl-CoA = acetyl-[ACP] + CoA</text>
        <dbReference type="Rhea" id="RHEA:41788"/>
        <dbReference type="Rhea" id="RHEA-COMP:9621"/>
        <dbReference type="Rhea" id="RHEA-COMP:9685"/>
        <dbReference type="ChEBI" id="CHEBI:57287"/>
        <dbReference type="ChEBI" id="CHEBI:57288"/>
        <dbReference type="ChEBI" id="CHEBI:64479"/>
        <dbReference type="ChEBI" id="CHEBI:78446"/>
        <dbReference type="EC" id="2.3.1.38"/>
    </reaction>
    <physiologicalReaction direction="left-to-right" evidence="41">
        <dbReference type="Rhea" id="RHEA:41789"/>
    </physiologicalReaction>
</comment>
<dbReference type="CDD" id="cd05195">
    <property type="entry name" value="enoyl_red"/>
    <property type="match status" value="1"/>
</dbReference>
<feature type="compositionally biased region" description="Low complexity" evidence="54">
    <location>
        <begin position="2094"/>
        <end position="2117"/>
    </location>
</feature>
<dbReference type="CDD" id="cd08956">
    <property type="entry name" value="KR_3_FAS_SDR_x"/>
    <property type="match status" value="1"/>
</dbReference>
<comment type="catalytic activity">
    <reaction evidence="13">
        <text>(3R)-hydroxyoctanoyl-[ACP] = (2E)-octenoyl-[ACP] + H2O</text>
        <dbReference type="Rhea" id="RHEA:41844"/>
        <dbReference type="Rhea" id="RHEA-COMP:9634"/>
        <dbReference type="Rhea" id="RHEA-COMP:9635"/>
        <dbReference type="ChEBI" id="CHEBI:15377"/>
        <dbReference type="ChEBI" id="CHEBI:78461"/>
        <dbReference type="ChEBI" id="CHEBI:78462"/>
    </reaction>
    <physiologicalReaction direction="left-to-right" evidence="13">
        <dbReference type="Rhea" id="RHEA:41845"/>
    </physiologicalReaction>
</comment>
<dbReference type="Pfam" id="PF08240">
    <property type="entry name" value="ADH_N"/>
    <property type="match status" value="1"/>
</dbReference>
<dbReference type="SMART" id="SM01294">
    <property type="entry name" value="PKS_PP_betabranch"/>
    <property type="match status" value="1"/>
</dbReference>
<comment type="caution">
    <text evidence="58">The sequence shown here is derived from an EMBL/GenBank/DDBJ whole genome shotgun (WGS) entry which is preliminary data.</text>
</comment>
<dbReference type="InterPro" id="IPR049900">
    <property type="entry name" value="PKS_mFAS_DH"/>
</dbReference>
<feature type="region of interest" description="Disordered" evidence="54">
    <location>
        <begin position="1128"/>
        <end position="1150"/>
    </location>
</feature>
<keyword evidence="11" id="KW-0511">Multifunctional enzyme</keyword>
<evidence type="ECO:0000256" key="41">
    <source>
        <dbReference type="ARBA" id="ARBA00048691"/>
    </source>
</evidence>
<evidence type="ECO:0000256" key="15">
    <source>
        <dbReference type="ARBA" id="ARBA00023373"/>
    </source>
</evidence>
<dbReference type="Pfam" id="PF22953">
    <property type="entry name" value="SpnB_Rossmann"/>
    <property type="match status" value="1"/>
</dbReference>
<dbReference type="SUPFAM" id="SSF50129">
    <property type="entry name" value="GroES-like"/>
    <property type="match status" value="1"/>
</dbReference>
<dbReference type="GO" id="GO:0031177">
    <property type="term" value="F:phosphopantetheine binding"/>
    <property type="evidence" value="ECO:0007669"/>
    <property type="project" value="InterPro"/>
</dbReference>
<evidence type="ECO:0000256" key="3">
    <source>
        <dbReference type="ARBA" id="ARBA00005189"/>
    </source>
</evidence>
<dbReference type="GO" id="GO:0004313">
    <property type="term" value="F:[acyl-carrier-protein] S-acetyltransferase activity"/>
    <property type="evidence" value="ECO:0007669"/>
    <property type="project" value="UniProtKB-EC"/>
</dbReference>
<dbReference type="SMART" id="SM00829">
    <property type="entry name" value="PKS_ER"/>
    <property type="match status" value="1"/>
</dbReference>
<keyword evidence="12" id="KW-0012">Acyltransferase</keyword>
<evidence type="ECO:0000256" key="6">
    <source>
        <dbReference type="ARBA" id="ARBA00022679"/>
    </source>
</evidence>
<dbReference type="InterPro" id="IPR014030">
    <property type="entry name" value="Ketoacyl_synth_N"/>
</dbReference>
<evidence type="ECO:0000256" key="11">
    <source>
        <dbReference type="ARBA" id="ARBA00023268"/>
    </source>
</evidence>
<dbReference type="SUPFAM" id="SSF53901">
    <property type="entry name" value="Thiolase-like"/>
    <property type="match status" value="1"/>
</dbReference>
<dbReference type="SUPFAM" id="SSF55048">
    <property type="entry name" value="Probable ACP-binding domain of malonyl-CoA ACP transacylase"/>
    <property type="match status" value="1"/>
</dbReference>
<reference evidence="58 59" key="1">
    <citation type="submission" date="2020-08" db="EMBL/GenBank/DDBJ databases">
        <title>Sequencing the genomes of 1000 actinobacteria strains.</title>
        <authorList>
            <person name="Klenk H.-P."/>
        </authorList>
    </citation>
    <scope>NUCLEOTIDE SEQUENCE [LARGE SCALE GENOMIC DNA]</scope>
    <source>
        <strain evidence="58 59">DSM 44593</strain>
    </source>
</reference>
<comment type="catalytic activity">
    <reaction evidence="35">
        <text>(2E)-dodecenoyl-[ACP] + NADPH + H(+) = dodecanoyl-[ACP] + NADP(+)</text>
        <dbReference type="Rhea" id="RHEA:41880"/>
        <dbReference type="Rhea" id="RHEA-COMP:9643"/>
        <dbReference type="Rhea" id="RHEA-COMP:9644"/>
        <dbReference type="ChEBI" id="CHEBI:15378"/>
        <dbReference type="ChEBI" id="CHEBI:57783"/>
        <dbReference type="ChEBI" id="CHEBI:58349"/>
        <dbReference type="ChEBI" id="CHEBI:65264"/>
        <dbReference type="ChEBI" id="CHEBI:78472"/>
    </reaction>
    <physiologicalReaction direction="left-to-right" evidence="35">
        <dbReference type="Rhea" id="RHEA:41881"/>
    </physiologicalReaction>
</comment>
<dbReference type="InterPro" id="IPR016036">
    <property type="entry name" value="Malonyl_transacylase_ACP-bd"/>
</dbReference>
<dbReference type="GO" id="GO:0016297">
    <property type="term" value="F:fatty acyl-[ACP] hydrolase activity"/>
    <property type="evidence" value="ECO:0007669"/>
    <property type="project" value="UniProtKB-EC"/>
</dbReference>
<accession>A0A841EEN2</accession>
<dbReference type="SMART" id="SM00825">
    <property type="entry name" value="PKS_KS"/>
    <property type="match status" value="1"/>
</dbReference>
<dbReference type="FunFam" id="3.40.50.720:FF:000209">
    <property type="entry name" value="Polyketide synthase Pks12"/>
    <property type="match status" value="1"/>
</dbReference>
<dbReference type="Gene3D" id="3.30.70.3290">
    <property type="match status" value="1"/>
</dbReference>
<evidence type="ECO:0000256" key="27">
    <source>
        <dbReference type="ARBA" id="ARBA00047451"/>
    </source>
</evidence>
<organism evidence="58 59">
    <name type="scientific">Streptomonospora salina</name>
    <dbReference type="NCBI Taxonomy" id="104205"/>
    <lineage>
        <taxon>Bacteria</taxon>
        <taxon>Bacillati</taxon>
        <taxon>Actinomycetota</taxon>
        <taxon>Actinomycetes</taxon>
        <taxon>Streptosporangiales</taxon>
        <taxon>Nocardiopsidaceae</taxon>
        <taxon>Streptomonospora</taxon>
    </lineage>
</organism>
<comment type="catalytic activity">
    <reaction evidence="15">
        <text>(3R)-hydroxyhexanoyl-[ACP] = (2E)-hexenoyl-[ACP] + H2O</text>
        <dbReference type="Rhea" id="RHEA:41828"/>
        <dbReference type="Rhea" id="RHEA-COMP:9630"/>
        <dbReference type="Rhea" id="RHEA-COMP:9631"/>
        <dbReference type="ChEBI" id="CHEBI:15377"/>
        <dbReference type="ChEBI" id="CHEBI:78457"/>
        <dbReference type="ChEBI" id="CHEBI:78458"/>
    </reaction>
    <physiologicalReaction direction="left-to-right" evidence="15">
        <dbReference type="Rhea" id="RHEA:41829"/>
    </physiologicalReaction>
</comment>
<dbReference type="InterPro" id="IPR018201">
    <property type="entry name" value="Ketoacyl_synth_AS"/>
</dbReference>
<keyword evidence="10" id="KW-0456">Lyase</keyword>
<dbReference type="Pfam" id="PF02801">
    <property type="entry name" value="Ketoacyl-synt_C"/>
    <property type="match status" value="1"/>
</dbReference>
<dbReference type="PANTHER" id="PTHR43775">
    <property type="entry name" value="FATTY ACID SYNTHASE"/>
    <property type="match status" value="1"/>
</dbReference>
<evidence type="ECO:0000259" key="56">
    <source>
        <dbReference type="PROSITE" id="PS52004"/>
    </source>
</evidence>
<dbReference type="Pfam" id="PF08990">
    <property type="entry name" value="Docking"/>
    <property type="match status" value="1"/>
</dbReference>
<dbReference type="InterPro" id="IPR014043">
    <property type="entry name" value="Acyl_transferase_dom"/>
</dbReference>
<dbReference type="Proteomes" id="UP000578077">
    <property type="component" value="Unassembled WGS sequence"/>
</dbReference>
<dbReference type="EMBL" id="JACHLY010000001">
    <property type="protein sequence ID" value="MBB6000814.1"/>
    <property type="molecule type" value="Genomic_DNA"/>
</dbReference>
<dbReference type="PROSITE" id="PS00606">
    <property type="entry name" value="KS3_1"/>
    <property type="match status" value="1"/>
</dbReference>
<evidence type="ECO:0000256" key="46">
    <source>
        <dbReference type="ARBA" id="ARBA00049171"/>
    </source>
</evidence>
<comment type="catalytic activity">
    <reaction evidence="20">
        <text>(3R)-hydroxyhexadecanoyl-[ACP] = (2E)-hexadecenoyl-[ACP] + H2O</text>
        <dbReference type="Rhea" id="RHEA:41908"/>
        <dbReference type="Rhea" id="RHEA-COMP:9650"/>
        <dbReference type="Rhea" id="RHEA-COMP:9651"/>
        <dbReference type="ChEBI" id="CHEBI:15377"/>
        <dbReference type="ChEBI" id="CHEBI:78480"/>
        <dbReference type="ChEBI" id="CHEBI:78481"/>
    </reaction>
    <physiologicalReaction direction="left-to-right" evidence="20">
        <dbReference type="Rhea" id="RHEA:41909"/>
    </physiologicalReaction>
</comment>
<evidence type="ECO:0000259" key="55">
    <source>
        <dbReference type="PROSITE" id="PS50075"/>
    </source>
</evidence>
<proteinExistence type="predicted"/>
<evidence type="ECO:0000256" key="5">
    <source>
        <dbReference type="ARBA" id="ARBA00022553"/>
    </source>
</evidence>
<evidence type="ECO:0000256" key="54">
    <source>
        <dbReference type="SAM" id="MobiDB-lite"/>
    </source>
</evidence>
<dbReference type="PROSITE" id="PS50075">
    <property type="entry name" value="CARRIER"/>
    <property type="match status" value="1"/>
</dbReference>
<dbReference type="Gene3D" id="3.40.366.10">
    <property type="entry name" value="Malonyl-Coenzyme A Acyl Carrier Protein, domain 2"/>
    <property type="match status" value="1"/>
</dbReference>
<dbReference type="SMART" id="SM00823">
    <property type="entry name" value="PKS_PP"/>
    <property type="match status" value="1"/>
</dbReference>
<evidence type="ECO:0000256" key="39">
    <source>
        <dbReference type="ARBA" id="ARBA00048571"/>
    </source>
</evidence>
<comment type="cofactor">
    <cofactor evidence="1">
        <name>pantetheine 4'-phosphate</name>
        <dbReference type="ChEBI" id="CHEBI:47942"/>
    </cofactor>
</comment>
<comment type="catalytic activity">
    <reaction evidence="23">
        <text>3-oxooctadecanoyl-[ACP] + NADPH + H(+) = (3R)-hydroxyoctadecanoyl-[ACP] + NADP(+)</text>
        <dbReference type="Rhea" id="RHEA:41920"/>
        <dbReference type="Rhea" id="RHEA-COMP:9653"/>
        <dbReference type="Rhea" id="RHEA-COMP:9654"/>
        <dbReference type="ChEBI" id="CHEBI:15378"/>
        <dbReference type="ChEBI" id="CHEBI:57783"/>
        <dbReference type="ChEBI" id="CHEBI:58349"/>
        <dbReference type="ChEBI" id="CHEBI:78487"/>
        <dbReference type="ChEBI" id="CHEBI:78488"/>
    </reaction>
    <physiologicalReaction direction="left-to-right" evidence="23">
        <dbReference type="Rhea" id="RHEA:41921"/>
    </physiologicalReaction>
</comment>
<dbReference type="Gene3D" id="3.40.47.10">
    <property type="match status" value="1"/>
</dbReference>
<evidence type="ECO:0000256" key="17">
    <source>
        <dbReference type="ARBA" id="ARBA00023394"/>
    </source>
</evidence>
<dbReference type="Pfam" id="PF08659">
    <property type="entry name" value="KR"/>
    <property type="match status" value="1"/>
</dbReference>
<dbReference type="Pfam" id="PF00975">
    <property type="entry name" value="Thioesterase"/>
    <property type="match status" value="1"/>
</dbReference>
<comment type="catalytic activity">
    <reaction evidence="36">
        <text>tetradecanoyl-[ACP] + H2O = tetradecanoate + holo-[ACP] + H(+)</text>
        <dbReference type="Rhea" id="RHEA:30123"/>
        <dbReference type="Rhea" id="RHEA-COMP:9648"/>
        <dbReference type="Rhea" id="RHEA-COMP:9685"/>
        <dbReference type="ChEBI" id="CHEBI:15377"/>
        <dbReference type="ChEBI" id="CHEBI:15378"/>
        <dbReference type="ChEBI" id="CHEBI:30807"/>
        <dbReference type="ChEBI" id="CHEBI:64479"/>
        <dbReference type="ChEBI" id="CHEBI:78477"/>
        <dbReference type="EC" id="3.1.2.14"/>
    </reaction>
    <physiologicalReaction direction="left-to-right" evidence="36">
        <dbReference type="Rhea" id="RHEA:30124"/>
    </physiologicalReaction>
</comment>
<feature type="domain" description="PKS/mFAS DH" evidence="57">
    <location>
        <begin position="1006"/>
        <end position="1296"/>
    </location>
</feature>
<dbReference type="InterPro" id="IPR020843">
    <property type="entry name" value="ER"/>
</dbReference>
<evidence type="ECO:0000256" key="47">
    <source>
        <dbReference type="ARBA" id="ARBA00049263"/>
    </source>
</evidence>
<evidence type="ECO:0000256" key="14">
    <source>
        <dbReference type="ARBA" id="ARBA00023351"/>
    </source>
</evidence>
<dbReference type="SMART" id="SM00827">
    <property type="entry name" value="PKS_AT"/>
    <property type="match status" value="1"/>
</dbReference>
<gene>
    <name evidence="58" type="ORF">HNR25_004565</name>
</gene>
<comment type="catalytic activity">
    <reaction evidence="25">
        <text>a (3R)-hydroxyacyl-[ACP] + NADP(+) = a 3-oxoacyl-[ACP] + NADPH + H(+)</text>
        <dbReference type="Rhea" id="RHEA:17397"/>
        <dbReference type="Rhea" id="RHEA-COMP:9916"/>
        <dbReference type="Rhea" id="RHEA-COMP:9945"/>
        <dbReference type="ChEBI" id="CHEBI:15378"/>
        <dbReference type="ChEBI" id="CHEBI:57783"/>
        <dbReference type="ChEBI" id="CHEBI:58349"/>
        <dbReference type="ChEBI" id="CHEBI:78776"/>
        <dbReference type="ChEBI" id="CHEBI:78827"/>
        <dbReference type="EC" id="1.1.1.100"/>
    </reaction>
    <physiologicalReaction direction="right-to-left" evidence="25">
        <dbReference type="Rhea" id="RHEA:17399"/>
    </physiologicalReaction>
</comment>
<dbReference type="PROSITE" id="PS52019">
    <property type="entry name" value="PKS_MFAS_DH"/>
    <property type="match status" value="1"/>
</dbReference>
<comment type="catalytic activity">
    <reaction evidence="24">
        <text>hexanoyl-[ACP] + malonyl-[ACP] + H(+) = 3-oxooctanoyl-[ACP] + holo-[ACP] + CO2</text>
        <dbReference type="Rhea" id="RHEA:41836"/>
        <dbReference type="Rhea" id="RHEA-COMP:9623"/>
        <dbReference type="Rhea" id="RHEA-COMP:9632"/>
        <dbReference type="Rhea" id="RHEA-COMP:9633"/>
        <dbReference type="Rhea" id="RHEA-COMP:9685"/>
        <dbReference type="ChEBI" id="CHEBI:15378"/>
        <dbReference type="ChEBI" id="CHEBI:16526"/>
        <dbReference type="ChEBI" id="CHEBI:64479"/>
        <dbReference type="ChEBI" id="CHEBI:78449"/>
        <dbReference type="ChEBI" id="CHEBI:78459"/>
        <dbReference type="ChEBI" id="CHEBI:78460"/>
    </reaction>
    <physiologicalReaction direction="left-to-right" evidence="24">
        <dbReference type="Rhea" id="RHEA:41837"/>
    </physiologicalReaction>
</comment>
<comment type="catalytic activity">
    <reaction evidence="44">
        <text>(2E)-octadecenoyl-[ACP] + NADPH + H(+) = octadecanoyl-[ACP] + NADP(+)</text>
        <dbReference type="Rhea" id="RHEA:41928"/>
        <dbReference type="Rhea" id="RHEA-COMP:9655"/>
        <dbReference type="Rhea" id="RHEA-COMP:9656"/>
        <dbReference type="ChEBI" id="CHEBI:15378"/>
        <dbReference type="ChEBI" id="CHEBI:57783"/>
        <dbReference type="ChEBI" id="CHEBI:58349"/>
        <dbReference type="ChEBI" id="CHEBI:78489"/>
        <dbReference type="ChEBI" id="CHEBI:78495"/>
    </reaction>
    <physiologicalReaction direction="left-to-right" evidence="44">
        <dbReference type="Rhea" id="RHEA:41929"/>
    </physiologicalReaction>
</comment>
<evidence type="ECO:0000256" key="2">
    <source>
        <dbReference type="ARBA" id="ARBA00004792"/>
    </source>
</evidence>
<evidence type="ECO:0000256" key="38">
    <source>
        <dbReference type="ARBA" id="ARBA00048506"/>
    </source>
</evidence>
<dbReference type="RefSeq" id="WP_184638490.1">
    <property type="nucleotide sequence ID" value="NZ_JACHLY010000001.1"/>
</dbReference>
<comment type="catalytic activity">
    <reaction evidence="30">
        <text>(2E)-hexadecenoyl-[ACP] + NADPH + H(+) = hexadecanoyl-[ACP] + NADP(+)</text>
        <dbReference type="Rhea" id="RHEA:41912"/>
        <dbReference type="Rhea" id="RHEA-COMP:9651"/>
        <dbReference type="Rhea" id="RHEA-COMP:9652"/>
        <dbReference type="ChEBI" id="CHEBI:15378"/>
        <dbReference type="ChEBI" id="CHEBI:57783"/>
        <dbReference type="ChEBI" id="CHEBI:58349"/>
        <dbReference type="ChEBI" id="CHEBI:78481"/>
        <dbReference type="ChEBI" id="CHEBI:78483"/>
    </reaction>
    <physiologicalReaction direction="left-to-right" evidence="30">
        <dbReference type="Rhea" id="RHEA:41913"/>
    </physiologicalReaction>
</comment>
<comment type="catalytic activity">
    <reaction evidence="42">
        <text>hexadecanoyl-[ACP] + H2O = hexadecanoate + holo-[ACP] + H(+)</text>
        <dbReference type="Rhea" id="RHEA:41932"/>
        <dbReference type="Rhea" id="RHEA-COMP:9652"/>
        <dbReference type="Rhea" id="RHEA-COMP:9685"/>
        <dbReference type="ChEBI" id="CHEBI:7896"/>
        <dbReference type="ChEBI" id="CHEBI:15377"/>
        <dbReference type="ChEBI" id="CHEBI:15378"/>
        <dbReference type="ChEBI" id="CHEBI:64479"/>
        <dbReference type="ChEBI" id="CHEBI:78483"/>
        <dbReference type="EC" id="3.1.2.14"/>
    </reaction>
    <physiologicalReaction direction="left-to-right" evidence="42">
        <dbReference type="Rhea" id="RHEA:41933"/>
    </physiologicalReaction>
</comment>
<dbReference type="Gene3D" id="3.90.180.10">
    <property type="entry name" value="Medium-chain alcohol dehydrogenases, catalytic domain"/>
    <property type="match status" value="1"/>
</dbReference>
<comment type="catalytic activity">
    <reaction evidence="48">
        <text>3-oxohexadecanoyl-[ACP] + NADPH + H(+) = (3R)-hydroxyhexadecanoyl-[ACP] + NADP(+)</text>
        <dbReference type="Rhea" id="RHEA:41904"/>
        <dbReference type="Rhea" id="RHEA-COMP:9649"/>
        <dbReference type="Rhea" id="RHEA-COMP:9650"/>
        <dbReference type="ChEBI" id="CHEBI:15378"/>
        <dbReference type="ChEBI" id="CHEBI:57783"/>
        <dbReference type="ChEBI" id="CHEBI:58349"/>
        <dbReference type="ChEBI" id="CHEBI:78478"/>
        <dbReference type="ChEBI" id="CHEBI:78480"/>
    </reaction>
    <physiologicalReaction direction="left-to-right" evidence="48">
        <dbReference type="Rhea" id="RHEA:41905"/>
    </physiologicalReaction>
</comment>
<feature type="compositionally biased region" description="Low complexity" evidence="54">
    <location>
        <begin position="1140"/>
        <end position="1150"/>
    </location>
</feature>
<evidence type="ECO:0000256" key="49">
    <source>
        <dbReference type="ARBA" id="ARBA00049422"/>
    </source>
</evidence>
<dbReference type="GO" id="GO:0004316">
    <property type="term" value="F:3-oxoacyl-[acyl-carrier-protein] reductase (NADPH) activity"/>
    <property type="evidence" value="ECO:0007669"/>
    <property type="project" value="UniProtKB-EC"/>
</dbReference>
<comment type="catalytic activity">
    <reaction evidence="19">
        <text>(3R)-hydroxyoctadecanoyl-[ACP] = (2E)-octadecenoyl-[ACP] + H2O</text>
        <dbReference type="Rhea" id="RHEA:41924"/>
        <dbReference type="Rhea" id="RHEA-COMP:9654"/>
        <dbReference type="Rhea" id="RHEA-COMP:9655"/>
        <dbReference type="ChEBI" id="CHEBI:15377"/>
        <dbReference type="ChEBI" id="CHEBI:78488"/>
        <dbReference type="ChEBI" id="CHEBI:78489"/>
    </reaction>
    <physiologicalReaction direction="left-to-right" evidence="19">
        <dbReference type="Rhea" id="RHEA:41925"/>
    </physiologicalReaction>
</comment>
<evidence type="ECO:0000259" key="57">
    <source>
        <dbReference type="PROSITE" id="PS52019"/>
    </source>
</evidence>
<dbReference type="SMART" id="SM00824">
    <property type="entry name" value="PKS_TE"/>
    <property type="match status" value="1"/>
</dbReference>
<evidence type="ECO:0000256" key="7">
    <source>
        <dbReference type="ARBA" id="ARBA00022799"/>
    </source>
</evidence>
<dbReference type="GO" id="GO:0004315">
    <property type="term" value="F:3-oxoacyl-[acyl-carrier-protein] synthase activity"/>
    <property type="evidence" value="ECO:0007669"/>
    <property type="project" value="UniProtKB-EC"/>
</dbReference>
<evidence type="ECO:0000256" key="21">
    <source>
        <dbReference type="ARBA" id="ARBA00023402"/>
    </source>
</evidence>
<sequence length="2504" mass="256189">MTERTATERTDTEQKLFDYLKRVTADLRETRRELHEARTCAHEPVAVVGVGCRFPGGVESPEGLWDLVASGGDATSGFPGDRGWDVEGLFDPDGGRAGSSRVRRGGFLADAAGFDAAFFGVSPREALAMDPQQRVLLETAWEAVERAGIDPASLRDSSTGTYIGATGSDYLGAASRPPDETAGFVLTGNTSSVVSGRVAYTLGLRGPAVTVDTACSSSLVALHQAVQALRRGECDLALAGGVSVASSPGLFVEFSRQGGLSHDGRCRSYGAGADGTGFGEGAGVLVVERLSDAVARGRCIWGVVRGSAVNSDGASNGLSAPNPAAQEAVMRAALADAEVEAARVGVVEGHGTGTVLGDPIEVRALGAVYGCVSEDAGGGAVVGSVKANIAHTQAAAGVAGVVSLLAAVGRGVVPPLAGAAGGVSPMIDWDRTGVGVVAEGPRAWEGVGGPRIGAVSSFGISGTNAHVLVEEPPAGHAYDFAALAAPADAVPAPGRLLGGLDETPGAAPAWRHGRTGARPAPHTLAAPTGPAPAPAGAGAGAAAPESATIALPLSARTPQALREQAERLHRRMQRRPDTDPARIGYSLAATRGRFEHRAAVLGSDRSEHRSGLAALAAGEPAPGLLRGAAAAPGEATATVFAFPGQGTQWSGMGAELLEASPVFAERIGACEAALAPHVDWSLRAVLRGDPGEPDTSRVEVLQPVLFAVMVALAGLWRACGVHPDAVVGHSQGEIAAAHVAGALSLEDAARIVALRSRLAAPLVETTGMASVALSAEQAEELLRPWHGRLSLGAFTGPESVAVSGEQTALDEFVAACERDGVHARPVSSVYASHSAQMEALRAPFTDAVSGIAPRSADVAIHSTVEGGPVDGARLGADYWYANLRRPVLFERAVRGIAADRAVFVEISPHPVLAGPLAHILADGRGDGADERVVATLHRGDGGPDRFTAALAAAYTRGAEPDWDAVFAGRADGTVHLPTYPFQHRRYWVAETAGTGPQGLGAGAESHPLLGAAVPHAGGAGFLLTGELSLHRLPWLADHALSGAPLLPAAALAELALHAGERADCPHLAELALRTPLCLPATGGVQLQVAVSGPGDDGRRAVRVHARPRRAGDDAGPDGRAWTLHADGVLAPEAGPPPAGSGPSARPPAGAEEIPLQDCYARMAERGYDYGPAFRGLRAAWRHDGRLYAEVELPQEHRAAAAGFGLHPALLDTALHPLLLGARADGADPGPHPAPGPRLPFSWESVSLHAEGATALHVCLTPLDDDTWSVYADDPRGSPVIGIDAVTTRPAPAGASAGHDARSMLFCLDWEAVQAPPQPAPPASWAVVGEPDAPAGPAPENTPRYPDLAALAAAVDGGAPLPGVVVHRHTPPEAPAHAARAAVRGVLGLIRCWLDDTRFAGCRLAVVTEGAVAAEAPPVGAADGADAAAPPHDLAGAALWGLLRSAQSEHPGRFALIDLEPASADRAAAHAGPGTGPAPVHEAVAGALAHGEDQLAWRAGTLRAPRLARAESPERVLPPPGGEPWRLEPAGDGTVRLAAAPNPAADRPLEPGEVRVAVRAAGLNFLDVMLALGIFPAEYDFGAECAGVVVETGSGVADLTAGDRVMGMMHGSFGTVGVADRRTLARIPDGWSDTRAAAAPVAYLTAYYALVDLAGVRPGERVLVHAAAGGVGTAAVHLARHLGAEVYGTAGRSKQPALIGGGLPADAVADSRTLDYEDHFRRATGGRGVDVVLNSLTGAHIDASLRLLADGGRFVEIGKADVRDAAQVGAAHPGTAYLPFHLDEVGPDRIQAMLAAILELFDRGRLAHPPVAARPMHRAHDAFRTLQQGRNVGKAVLTVAKPIDPRGTVLITGGTGRLGALTARRLVRRHGAGRLLLVSRRGPEAPGAAALARELTDLGAETTVRACDAADRGALAELIAAIPADRPLTAVVHAAGELEDGVVAELAPERAEAALTAKADAAWNLHLLTRDRDLAAFVLYSSAAGVLGASGQAAYAAANAYLDALAAHRRAAGLTATSLSWGLWADRSALTAEVGTSDLARMNRQGLAGALETEQALELFDTALATGEAHLVAMPVDRDGLRERARSGGVPPVFRGLAGRPRRGSAAPADTAEGGAAASVELPRDFASRPPEERTGILLDVVRTHAADVLGHPGDAAVGEQRRFLELGVDSLTAVELRNRLASAVGTPLPVGLVFSRTTPRELADHLRGVLEGTAPRRTAGPAAPGGGDDGGGDDSVVALFRRACSAGRAADGVHMLRAAARLRPTFADADEYGAPPRPLGIVEGGAAPRLVCFPSLVAISGQHEYARFAAALSGRNDVAVLAHPGFASGEPLPATVAAAAKLGARAVADVCGDEPCVLVGRSSGGWIAQAAAELLDAQECGPAGLVLLDTPLPEDAALPQLIAGIMERDRGLGLTDTARATAMGGYLDLFEGWSPLKTRVPTLLVRPADPVAGGAFGERSWSVDWPVPHATAEVPGDHLTMMEASAAPTAAAVEEWVRSAAGPA</sequence>
<dbReference type="Gene3D" id="3.40.50.1820">
    <property type="entry name" value="alpha/beta hydrolase"/>
    <property type="match status" value="1"/>
</dbReference>
<dbReference type="InterPro" id="IPR020806">
    <property type="entry name" value="PKS_PP-bd"/>
</dbReference>
<evidence type="ECO:0000256" key="23">
    <source>
        <dbReference type="ARBA" id="ARBA00047300"/>
    </source>
</evidence>
<feature type="region of interest" description="N-terminal hotdog fold" evidence="53">
    <location>
        <begin position="1006"/>
        <end position="1136"/>
    </location>
</feature>
<feature type="compositionally biased region" description="Low complexity" evidence="54">
    <location>
        <begin position="2212"/>
        <end position="2222"/>
    </location>
</feature>
<dbReference type="SUPFAM" id="SSF47336">
    <property type="entry name" value="ACP-like"/>
    <property type="match status" value="1"/>
</dbReference>
<dbReference type="InterPro" id="IPR015083">
    <property type="entry name" value="NorB/c/GfsB-D-like_docking"/>
</dbReference>
<dbReference type="InterPro" id="IPR020802">
    <property type="entry name" value="TesA-like"/>
</dbReference>
<dbReference type="InterPro" id="IPR001227">
    <property type="entry name" value="Ac_transferase_dom_sf"/>
</dbReference>
<dbReference type="SMART" id="SM00822">
    <property type="entry name" value="PKS_KR"/>
    <property type="match status" value="1"/>
</dbReference>
<evidence type="ECO:0000256" key="24">
    <source>
        <dbReference type="ARBA" id="ARBA00047394"/>
    </source>
</evidence>
<comment type="function">
    <text evidence="22">Fatty acid synthetase is a multifunctional enzyme that catalyzes the de novo biosynthesis of long-chain saturated fatty acids starting from acetyl-CoA and malonyl-CoA in the presence of NADPH. This multifunctional protein contains 7 catalytic activities and a site for the binding of the prosthetic group 4'-phosphopantetheine of the acyl carrier protein ([ACP]) domain.</text>
</comment>
<comment type="catalytic activity">
    <reaction evidence="32">
        <text>3-oxobutanoyl-[ACP] + NADPH + H(+) = (3R)-hydroxybutanoyl-[ACP] + NADP(+)</text>
        <dbReference type="Rhea" id="RHEA:41804"/>
        <dbReference type="Rhea" id="RHEA-COMP:9625"/>
        <dbReference type="Rhea" id="RHEA-COMP:9626"/>
        <dbReference type="ChEBI" id="CHEBI:15378"/>
        <dbReference type="ChEBI" id="CHEBI:57783"/>
        <dbReference type="ChEBI" id="CHEBI:58349"/>
        <dbReference type="ChEBI" id="CHEBI:78450"/>
        <dbReference type="ChEBI" id="CHEBI:78451"/>
    </reaction>
    <physiologicalReaction direction="left-to-right" evidence="32">
        <dbReference type="Rhea" id="RHEA:41805"/>
    </physiologicalReaction>
</comment>
<dbReference type="InterPro" id="IPR011032">
    <property type="entry name" value="GroES-like_sf"/>
</dbReference>
<dbReference type="Pfam" id="PF22621">
    <property type="entry name" value="CurL-like_PKS_C"/>
    <property type="match status" value="1"/>
</dbReference>
<evidence type="ECO:0000256" key="20">
    <source>
        <dbReference type="ARBA" id="ARBA00023401"/>
    </source>
</evidence>
<evidence type="ECO:0000256" key="29">
    <source>
        <dbReference type="ARBA" id="ARBA00047578"/>
    </source>
</evidence>
<dbReference type="InterPro" id="IPR006162">
    <property type="entry name" value="Ppantetheine_attach_site"/>
</dbReference>
<dbReference type="Gene3D" id="1.10.1200.10">
    <property type="entry name" value="ACP-like"/>
    <property type="match status" value="1"/>
</dbReference>